<feature type="region of interest" description="Disordered" evidence="1">
    <location>
        <begin position="1"/>
        <end position="57"/>
    </location>
</feature>
<dbReference type="AlphaFoldDB" id="A0A4Y1R3V7"/>
<protein>
    <submittedName>
        <fullName evidence="2">Uncharacterized protein</fullName>
    </submittedName>
</protein>
<name>A0A4Y1R3V7_PRUDU</name>
<accession>A0A4Y1R3V7</accession>
<dbReference type="EMBL" id="AP019299">
    <property type="protein sequence ID" value="BBG98815.1"/>
    <property type="molecule type" value="Genomic_DNA"/>
</dbReference>
<reference evidence="2" key="1">
    <citation type="journal article" date="2019" name="Science">
        <title>Mutation of a bHLH transcription factor allowed almond domestication.</title>
        <authorList>
            <person name="Sanchez-Perez R."/>
            <person name="Pavan S."/>
            <person name="Mazzeo R."/>
            <person name="Moldovan C."/>
            <person name="Aiese Cigliano R."/>
            <person name="Del Cueto J."/>
            <person name="Ricciardi F."/>
            <person name="Lotti C."/>
            <person name="Ricciardi L."/>
            <person name="Dicenta F."/>
            <person name="Lopez-Marques R.L."/>
            <person name="Lindberg Moller B."/>
        </authorList>
    </citation>
    <scope>NUCLEOTIDE SEQUENCE</scope>
</reference>
<gene>
    <name evidence="2" type="ORF">Prudu_008309</name>
</gene>
<dbReference type="PANTHER" id="PTHR47070:SF2">
    <property type="entry name" value="OS06G0206100 PROTEIN"/>
    <property type="match status" value="1"/>
</dbReference>
<dbReference type="PANTHER" id="PTHR47070">
    <property type="entry name" value="HYDROXYPROLINE-RICH GLYCOPROTEIN-LIKE"/>
    <property type="match status" value="1"/>
</dbReference>
<sequence length="97" mass="11147">MHNPFHLVKRKRDKRKEVSSNLQSMGHTVSVEPRRHFESAGQGPKSNTSADRNVRRGGYARSGVTGFMLLIFPKRKGLGNHKLYSDYEAQHKERLRS</sequence>
<evidence type="ECO:0000256" key="1">
    <source>
        <dbReference type="SAM" id="MobiDB-lite"/>
    </source>
</evidence>
<proteinExistence type="predicted"/>
<organism evidence="2">
    <name type="scientific">Prunus dulcis</name>
    <name type="common">Almond</name>
    <name type="synonym">Amygdalus dulcis</name>
    <dbReference type="NCBI Taxonomy" id="3755"/>
    <lineage>
        <taxon>Eukaryota</taxon>
        <taxon>Viridiplantae</taxon>
        <taxon>Streptophyta</taxon>
        <taxon>Embryophyta</taxon>
        <taxon>Tracheophyta</taxon>
        <taxon>Spermatophyta</taxon>
        <taxon>Magnoliopsida</taxon>
        <taxon>eudicotyledons</taxon>
        <taxon>Gunneridae</taxon>
        <taxon>Pentapetalae</taxon>
        <taxon>rosids</taxon>
        <taxon>fabids</taxon>
        <taxon>Rosales</taxon>
        <taxon>Rosaceae</taxon>
        <taxon>Amygdaloideae</taxon>
        <taxon>Amygdaleae</taxon>
        <taxon>Prunus</taxon>
    </lineage>
</organism>
<evidence type="ECO:0000313" key="2">
    <source>
        <dbReference type="EMBL" id="BBG98815.1"/>
    </source>
</evidence>